<dbReference type="Proteomes" id="UP001225316">
    <property type="component" value="Unassembled WGS sequence"/>
</dbReference>
<dbReference type="Pfam" id="PF00483">
    <property type="entry name" value="NTP_transferase"/>
    <property type="match status" value="1"/>
</dbReference>
<dbReference type="EMBL" id="JARXHW010000006">
    <property type="protein sequence ID" value="MDQ8206689.1"/>
    <property type="molecule type" value="Genomic_DNA"/>
</dbReference>
<keyword evidence="3" id="KW-1185">Reference proteome</keyword>
<proteinExistence type="predicted"/>
<sequence length="298" mass="32892">MKPLKPTLLVLAAGMGSRYGGLKQLDAVGPNGETILDYSVHDAMAAGFGKVVFVIRRDFETQFKQVVGARYEALIQVEYVFQELTTVPPGFEVPATRSKPWGTGHAILMAQDVINEPFGVINADDFYGRDAYQQLAQFLSDSHGAQEHAMVAYPLRNTLSEHGTVSRGVCRTDEANQLLSVEEVTAISKTDTGAQAGKINFTGEELVSMNLWGFQCSIFDALNAQFREFLSAHGEEAKSEFFIPFVVDEEIKNGRSQVTVLRTNSQWTGVTYREDKAAVEAFIQQLITEGVYPNKLHA</sequence>
<dbReference type="InterPro" id="IPR005835">
    <property type="entry name" value="NTP_transferase_dom"/>
</dbReference>
<evidence type="ECO:0000313" key="2">
    <source>
        <dbReference type="EMBL" id="MDQ8206689.1"/>
    </source>
</evidence>
<dbReference type="InterPro" id="IPR029044">
    <property type="entry name" value="Nucleotide-diphossugar_trans"/>
</dbReference>
<comment type="caution">
    <text evidence="2">The sequence shown here is derived from an EMBL/GenBank/DDBJ whole genome shotgun (WGS) entry which is preliminary data.</text>
</comment>
<dbReference type="SUPFAM" id="SSF53448">
    <property type="entry name" value="Nucleotide-diphospho-sugar transferases"/>
    <property type="match status" value="1"/>
</dbReference>
<dbReference type="RefSeq" id="WP_308948798.1">
    <property type="nucleotide sequence ID" value="NZ_JARXHW010000006.1"/>
</dbReference>
<protein>
    <submittedName>
        <fullName evidence="2">Sugar phosphate nucleotidyltransferase</fullName>
    </submittedName>
</protein>
<organism evidence="2 3">
    <name type="scientific">Thalassobacterium maritimum</name>
    <dbReference type="NCBI Taxonomy" id="3041265"/>
    <lineage>
        <taxon>Bacteria</taxon>
        <taxon>Pseudomonadati</taxon>
        <taxon>Verrucomicrobiota</taxon>
        <taxon>Opitutia</taxon>
        <taxon>Puniceicoccales</taxon>
        <taxon>Coraliomargaritaceae</taxon>
        <taxon>Thalassobacterium</taxon>
    </lineage>
</organism>
<name>A0ABU1ARA5_9BACT</name>
<evidence type="ECO:0000259" key="1">
    <source>
        <dbReference type="Pfam" id="PF00483"/>
    </source>
</evidence>
<gene>
    <name evidence="2" type="ORF">QEH52_04160</name>
</gene>
<accession>A0ABU1ARA5</accession>
<reference evidence="2 3" key="1">
    <citation type="submission" date="2023-04" db="EMBL/GenBank/DDBJ databases">
        <title>A novel bacteria isolated from coastal sediment.</title>
        <authorList>
            <person name="Liu X.-J."/>
            <person name="Du Z.-J."/>
        </authorList>
    </citation>
    <scope>NUCLEOTIDE SEQUENCE [LARGE SCALE GENOMIC DNA]</scope>
    <source>
        <strain evidence="2 3">SDUM461003</strain>
    </source>
</reference>
<dbReference type="Gene3D" id="3.90.550.10">
    <property type="entry name" value="Spore Coat Polysaccharide Biosynthesis Protein SpsA, Chain A"/>
    <property type="match status" value="1"/>
</dbReference>
<evidence type="ECO:0000313" key="3">
    <source>
        <dbReference type="Proteomes" id="UP001225316"/>
    </source>
</evidence>
<feature type="domain" description="Nucleotidyl transferase" evidence="1">
    <location>
        <begin position="10"/>
        <end position="222"/>
    </location>
</feature>